<gene>
    <name evidence="1" type="ORF">DEO72_LG10g1591</name>
</gene>
<keyword evidence="2" id="KW-1185">Reference proteome</keyword>
<sequence>MQEHGGVAVVMDFAVCSREDGVAAAAAERGCRGEVRVSLLDSSRSQTVVERRRWLLFWLAVCDGSVRVFWREGADSWLLVRTVPVAVVGGTSVGDGVKLLQVGGASRWPARLAAVAAMVMEREEKIRVRVSFWEMVTWQDLIGQFGEWRIMTRVSLWLA</sequence>
<reference evidence="1 2" key="1">
    <citation type="submission" date="2019-04" db="EMBL/GenBank/DDBJ databases">
        <title>An improved genome assembly and genetic linkage map for asparagus bean, Vigna unguiculata ssp. sesquipedialis.</title>
        <authorList>
            <person name="Xia Q."/>
            <person name="Zhang R."/>
            <person name="Dong Y."/>
        </authorList>
    </citation>
    <scope>NUCLEOTIDE SEQUENCE [LARGE SCALE GENOMIC DNA]</scope>
    <source>
        <tissue evidence="1">Leaf</tissue>
    </source>
</reference>
<dbReference type="Proteomes" id="UP000501690">
    <property type="component" value="Linkage Group LG10"/>
</dbReference>
<accession>A0A4D6NBU9</accession>
<evidence type="ECO:0000313" key="2">
    <source>
        <dbReference type="Proteomes" id="UP000501690"/>
    </source>
</evidence>
<dbReference type="AlphaFoldDB" id="A0A4D6NBU9"/>
<protein>
    <submittedName>
        <fullName evidence="1">Uncharacterized protein</fullName>
    </submittedName>
</protein>
<dbReference type="EMBL" id="CP039354">
    <property type="protein sequence ID" value="QCE10361.1"/>
    <property type="molecule type" value="Genomic_DNA"/>
</dbReference>
<evidence type="ECO:0000313" key="1">
    <source>
        <dbReference type="EMBL" id="QCE10361.1"/>
    </source>
</evidence>
<name>A0A4D6NBU9_VIGUN</name>
<proteinExistence type="predicted"/>
<organism evidence="1 2">
    <name type="scientific">Vigna unguiculata</name>
    <name type="common">Cowpea</name>
    <dbReference type="NCBI Taxonomy" id="3917"/>
    <lineage>
        <taxon>Eukaryota</taxon>
        <taxon>Viridiplantae</taxon>
        <taxon>Streptophyta</taxon>
        <taxon>Embryophyta</taxon>
        <taxon>Tracheophyta</taxon>
        <taxon>Spermatophyta</taxon>
        <taxon>Magnoliopsida</taxon>
        <taxon>eudicotyledons</taxon>
        <taxon>Gunneridae</taxon>
        <taxon>Pentapetalae</taxon>
        <taxon>rosids</taxon>
        <taxon>fabids</taxon>
        <taxon>Fabales</taxon>
        <taxon>Fabaceae</taxon>
        <taxon>Papilionoideae</taxon>
        <taxon>50 kb inversion clade</taxon>
        <taxon>NPAAA clade</taxon>
        <taxon>indigoferoid/millettioid clade</taxon>
        <taxon>Phaseoleae</taxon>
        <taxon>Vigna</taxon>
    </lineage>
</organism>